<dbReference type="AlphaFoldDB" id="A0A317F875"/>
<dbReference type="RefSeq" id="WP_109873528.1">
    <property type="nucleotide sequence ID" value="NZ_QGNA01000008.1"/>
</dbReference>
<dbReference type="OrthoDB" id="7266154at2"/>
<name>A0A317F875_9PROT</name>
<keyword evidence="3" id="KW-1185">Reference proteome</keyword>
<comment type="caution">
    <text evidence="2">The sequence shown here is derived from an EMBL/GenBank/DDBJ whole genome shotgun (WGS) entry which is preliminary data.</text>
</comment>
<dbReference type="Proteomes" id="UP000245765">
    <property type="component" value="Unassembled WGS sequence"/>
</dbReference>
<feature type="signal peptide" evidence="1">
    <location>
        <begin position="1"/>
        <end position="19"/>
    </location>
</feature>
<accession>A0A317F875</accession>
<reference evidence="3" key="1">
    <citation type="submission" date="2018-05" db="EMBL/GenBank/DDBJ databases">
        <authorList>
            <person name="Du Z."/>
            <person name="Wang X."/>
        </authorList>
    </citation>
    <scope>NUCLEOTIDE SEQUENCE [LARGE SCALE GENOMIC DNA]</scope>
    <source>
        <strain evidence="3">CQN31</strain>
    </source>
</reference>
<keyword evidence="1" id="KW-0732">Signal</keyword>
<proteinExistence type="predicted"/>
<organism evidence="2 3">
    <name type="scientific">Falsiroseomonas bella</name>
    <dbReference type="NCBI Taxonomy" id="2184016"/>
    <lineage>
        <taxon>Bacteria</taxon>
        <taxon>Pseudomonadati</taxon>
        <taxon>Pseudomonadota</taxon>
        <taxon>Alphaproteobacteria</taxon>
        <taxon>Acetobacterales</taxon>
        <taxon>Roseomonadaceae</taxon>
        <taxon>Falsiroseomonas</taxon>
    </lineage>
</organism>
<evidence type="ECO:0000313" key="3">
    <source>
        <dbReference type="Proteomes" id="UP000245765"/>
    </source>
</evidence>
<feature type="chain" id="PRO_5016307101" evidence="1">
    <location>
        <begin position="20"/>
        <end position="189"/>
    </location>
</feature>
<gene>
    <name evidence="2" type="ORF">DFH01_26385</name>
</gene>
<evidence type="ECO:0000256" key="1">
    <source>
        <dbReference type="SAM" id="SignalP"/>
    </source>
</evidence>
<dbReference type="PROSITE" id="PS51257">
    <property type="entry name" value="PROKAR_LIPOPROTEIN"/>
    <property type="match status" value="1"/>
</dbReference>
<evidence type="ECO:0000313" key="2">
    <source>
        <dbReference type="EMBL" id="PWS34159.1"/>
    </source>
</evidence>
<dbReference type="EMBL" id="QGNA01000008">
    <property type="protein sequence ID" value="PWS34159.1"/>
    <property type="molecule type" value="Genomic_DNA"/>
</dbReference>
<sequence length="189" mass="19000">MRTLAALIGLSLLAGCAQTGPTASVPTPNLPASLASIITDPARTAINNTAAVFGNPASVQGRPIAVAEAISQLEWLTPELSNDQRFIGMPPTVAGSVRQGRDAVREAFGVRPDTSPQAAVNAFDAAAAAYRANDPPGAQTALAAVTGADGAARAASLLSALPRIPQAAAGTSAAVSGLAQMNERTPPRR</sequence>
<protein>
    <submittedName>
        <fullName evidence="2">Uncharacterized protein</fullName>
    </submittedName>
</protein>